<protein>
    <submittedName>
        <fullName evidence="2">Uncharacterized protein</fullName>
    </submittedName>
</protein>
<reference evidence="2 3" key="1">
    <citation type="submission" date="2020-02" db="EMBL/GenBank/DDBJ databases">
        <title>Whole-genome analyses of novel actinobacteria.</title>
        <authorList>
            <person name="Sahin N."/>
        </authorList>
    </citation>
    <scope>NUCLEOTIDE SEQUENCE [LARGE SCALE GENOMIC DNA]</scope>
    <source>
        <strain evidence="2 3">A7024</strain>
    </source>
</reference>
<feature type="compositionally biased region" description="Polar residues" evidence="1">
    <location>
        <begin position="524"/>
        <end position="533"/>
    </location>
</feature>
<dbReference type="RefSeq" id="WP_165240353.1">
    <property type="nucleotide sequence ID" value="NZ_JAAKZV010000123.1"/>
</dbReference>
<evidence type="ECO:0000313" key="2">
    <source>
        <dbReference type="EMBL" id="NGN67051.1"/>
    </source>
</evidence>
<feature type="region of interest" description="Disordered" evidence="1">
    <location>
        <begin position="243"/>
        <end position="283"/>
    </location>
</feature>
<name>A0A6G4U781_9ACTN</name>
<evidence type="ECO:0000256" key="1">
    <source>
        <dbReference type="SAM" id="MobiDB-lite"/>
    </source>
</evidence>
<gene>
    <name evidence="2" type="ORF">G5C51_24480</name>
</gene>
<dbReference type="Proteomes" id="UP000481583">
    <property type="component" value="Unassembled WGS sequence"/>
</dbReference>
<evidence type="ECO:0000313" key="3">
    <source>
        <dbReference type="Proteomes" id="UP000481583"/>
    </source>
</evidence>
<feature type="compositionally biased region" description="Basic and acidic residues" evidence="1">
    <location>
        <begin position="258"/>
        <end position="269"/>
    </location>
</feature>
<comment type="caution">
    <text evidence="2">The sequence shown here is derived from an EMBL/GenBank/DDBJ whole genome shotgun (WGS) entry which is preliminary data.</text>
</comment>
<organism evidence="2 3">
    <name type="scientific">Streptomyces coryli</name>
    <dbReference type="NCBI Taxonomy" id="1128680"/>
    <lineage>
        <taxon>Bacteria</taxon>
        <taxon>Bacillati</taxon>
        <taxon>Actinomycetota</taxon>
        <taxon>Actinomycetes</taxon>
        <taxon>Kitasatosporales</taxon>
        <taxon>Streptomycetaceae</taxon>
        <taxon>Streptomyces</taxon>
    </lineage>
</organism>
<dbReference type="AlphaFoldDB" id="A0A6G4U781"/>
<sequence length="533" mass="56471">MAADDSGAGAAEYLGTIAVVTSIVLALLNTSVGASLRDGLMCQVSKLTGGECVTTQQADAPTDKDRQLEPSFCEASLATGTEGGSIEGSFLRFGAKGGMDFGFQESTRIKNEDKNNDGKKDKEVRFTFTDKGSLEGNVGLKKPGISVGKSARTKVELAAGISATAGDTWIFNSEDEAKKFRDDLKKLNNLERITSVPGVNVVSEMGSWIDVGPEAEEDKLRDYLKERIGDKALSSYTLGGELSGQAGLEAGPGQGDLAESKRDRKKSYDEREDGDEYTDGFSIEGGLKGKMANDVTYTRDHKNGKNIYTFQGSVEGSADGKAEVGMGAGKGKGKVEVGGEVGGEIKGARTGAYTVIEDDKGNITNIIMTQTVETGRNGHAKGGAKVGEKDIGGGKYGSKDPTTDVEVITNSLEFKPGELSGSEANKIRAMLLTTGSAQGMRYMFENPAVTKDPGKDDPLGQLFYQKGKTSRNNYSNVSNTDEFNLDLDIGVASIGGSRTSASDKRTLEKSEFLGAPEPDGTRSYRPSSYCITK</sequence>
<proteinExistence type="predicted"/>
<keyword evidence="3" id="KW-1185">Reference proteome</keyword>
<feature type="region of interest" description="Disordered" evidence="1">
    <location>
        <begin position="495"/>
        <end position="533"/>
    </location>
</feature>
<dbReference type="EMBL" id="JAAKZV010000123">
    <property type="protein sequence ID" value="NGN67051.1"/>
    <property type="molecule type" value="Genomic_DNA"/>
</dbReference>
<accession>A0A6G4U781</accession>
<feature type="compositionally biased region" description="Basic and acidic residues" evidence="1">
    <location>
        <begin position="501"/>
        <end position="511"/>
    </location>
</feature>